<name>A0ABP1RAW6_9HEXA</name>
<accession>A0ABP1RAW6</accession>
<organism evidence="3 4">
    <name type="scientific">Orchesella dallaii</name>
    <dbReference type="NCBI Taxonomy" id="48710"/>
    <lineage>
        <taxon>Eukaryota</taxon>
        <taxon>Metazoa</taxon>
        <taxon>Ecdysozoa</taxon>
        <taxon>Arthropoda</taxon>
        <taxon>Hexapoda</taxon>
        <taxon>Collembola</taxon>
        <taxon>Entomobryomorpha</taxon>
        <taxon>Entomobryoidea</taxon>
        <taxon>Orchesellidae</taxon>
        <taxon>Orchesellinae</taxon>
        <taxon>Orchesella</taxon>
    </lineage>
</organism>
<sequence length="395" mass="42338">MPKRHATSPIPSQSSSSSISSPKKPRSSEFFKEGMRDLNTAFQSAMEGALSKDPACSMVPLVEDYLKYTQALMLKSMSSLTNGGGTTLPPPSSSSSSSLTDLGEFFDDFKQRCVNFVADSNMDPEDDANNNNLKGLLAAIPQKTASKVNPTPTMAMSSSSFGTTRPPALKPVAEEEEEPSPLKLKAAPSIESAAPSNFKGFSSTPRAPPPTPNTPVPGVSSVAFNFGSSSVPSFGISGASPSPSATATTAHSLFPVAQSKVDTQKEDEEENEEPPENELVRVTENDAVYSIRCKVFGMVNNQYKDKGVGTLYVKILSEGKYQVVVRADNNLGTLILNILLNKSLPLEKKSAKDVMTVDIMGNKGNPMPILLRVKSEEDANELLSQLKEFQQQSSN</sequence>
<feature type="compositionally biased region" description="Acidic residues" evidence="1">
    <location>
        <begin position="265"/>
        <end position="276"/>
    </location>
</feature>
<feature type="compositionally biased region" description="Low complexity" evidence="1">
    <location>
        <begin position="239"/>
        <end position="250"/>
    </location>
</feature>
<dbReference type="PANTHER" id="PTHR23138">
    <property type="entry name" value="RAN BINDING PROTEIN"/>
    <property type="match status" value="1"/>
</dbReference>
<evidence type="ECO:0000256" key="1">
    <source>
        <dbReference type="SAM" id="MobiDB-lite"/>
    </source>
</evidence>
<gene>
    <name evidence="3" type="ORF">ODALV1_LOCUS19185</name>
</gene>
<comment type="caution">
    <text evidence="3">The sequence shown here is derived from an EMBL/GenBank/DDBJ whole genome shotgun (WGS) entry which is preliminary data.</text>
</comment>
<feature type="domain" description="RanBD1" evidence="2">
    <location>
        <begin position="252"/>
        <end position="395"/>
    </location>
</feature>
<dbReference type="Gene3D" id="2.30.29.30">
    <property type="entry name" value="Pleckstrin-homology domain (PH domain)/Phosphotyrosine-binding domain (PTB)"/>
    <property type="match status" value="1"/>
</dbReference>
<dbReference type="Proteomes" id="UP001642540">
    <property type="component" value="Unassembled WGS sequence"/>
</dbReference>
<dbReference type="InterPro" id="IPR045255">
    <property type="entry name" value="RanBP1-like"/>
</dbReference>
<evidence type="ECO:0000313" key="3">
    <source>
        <dbReference type="EMBL" id="CAL8121031.1"/>
    </source>
</evidence>
<evidence type="ECO:0000313" key="4">
    <source>
        <dbReference type="Proteomes" id="UP001642540"/>
    </source>
</evidence>
<dbReference type="EMBL" id="CAXLJM020000065">
    <property type="protein sequence ID" value="CAL8121031.1"/>
    <property type="molecule type" value="Genomic_DNA"/>
</dbReference>
<feature type="region of interest" description="Disordered" evidence="1">
    <location>
        <begin position="237"/>
        <end position="277"/>
    </location>
</feature>
<proteinExistence type="predicted"/>
<protein>
    <recommendedName>
        <fullName evidence="2">RanBD1 domain-containing protein</fullName>
    </recommendedName>
</protein>
<feature type="compositionally biased region" description="Pro residues" evidence="1">
    <location>
        <begin position="206"/>
        <end position="215"/>
    </location>
</feature>
<feature type="region of interest" description="Disordered" evidence="1">
    <location>
        <begin position="1"/>
        <end position="33"/>
    </location>
</feature>
<reference evidence="3 4" key="1">
    <citation type="submission" date="2024-08" db="EMBL/GenBank/DDBJ databases">
        <authorList>
            <person name="Cucini C."/>
            <person name="Frati F."/>
        </authorList>
    </citation>
    <scope>NUCLEOTIDE SEQUENCE [LARGE SCALE GENOMIC DNA]</scope>
</reference>
<feature type="region of interest" description="Disordered" evidence="1">
    <location>
        <begin position="144"/>
        <end position="216"/>
    </location>
</feature>
<dbReference type="PROSITE" id="PS50196">
    <property type="entry name" value="RANBD1"/>
    <property type="match status" value="1"/>
</dbReference>
<dbReference type="PANTHER" id="PTHR23138:SF141">
    <property type="entry name" value="NUCLEAR PORE COMPLEX PROTEIN NUP50"/>
    <property type="match status" value="1"/>
</dbReference>
<dbReference type="Pfam" id="PF00638">
    <property type="entry name" value="Ran_BP1"/>
    <property type="match status" value="1"/>
</dbReference>
<dbReference type="SUPFAM" id="SSF50729">
    <property type="entry name" value="PH domain-like"/>
    <property type="match status" value="1"/>
</dbReference>
<feature type="compositionally biased region" description="Low complexity" evidence="1">
    <location>
        <begin position="8"/>
        <end position="22"/>
    </location>
</feature>
<dbReference type="CDD" id="cd13170">
    <property type="entry name" value="RanBD_NUP50"/>
    <property type="match status" value="1"/>
</dbReference>
<dbReference type="SMART" id="SM00160">
    <property type="entry name" value="RanBD"/>
    <property type="match status" value="1"/>
</dbReference>
<dbReference type="InterPro" id="IPR011993">
    <property type="entry name" value="PH-like_dom_sf"/>
</dbReference>
<keyword evidence="4" id="KW-1185">Reference proteome</keyword>
<dbReference type="InterPro" id="IPR000156">
    <property type="entry name" value="Ran_bind_dom"/>
</dbReference>
<evidence type="ECO:0000259" key="2">
    <source>
        <dbReference type="PROSITE" id="PS50196"/>
    </source>
</evidence>
<feature type="compositionally biased region" description="Polar residues" evidence="1">
    <location>
        <begin position="144"/>
        <end position="163"/>
    </location>
</feature>